<proteinExistence type="inferred from homology"/>
<name>A0ABW4QT12_9BACT</name>
<keyword evidence="3" id="KW-0812">Transmembrane</keyword>
<feature type="transmembrane region" description="Helical" evidence="3">
    <location>
        <begin position="64"/>
        <end position="81"/>
    </location>
</feature>
<feature type="transmembrane region" description="Helical" evidence="3">
    <location>
        <begin position="33"/>
        <end position="52"/>
    </location>
</feature>
<evidence type="ECO:0000259" key="4">
    <source>
        <dbReference type="Pfam" id="PF16117"/>
    </source>
</evidence>
<feature type="transmembrane region" description="Helical" evidence="3">
    <location>
        <begin position="204"/>
        <end position="225"/>
    </location>
</feature>
<accession>A0ABW4QT12</accession>
<evidence type="ECO:0000313" key="5">
    <source>
        <dbReference type="EMBL" id="MFD1872713.1"/>
    </source>
</evidence>
<evidence type="ECO:0000313" key="6">
    <source>
        <dbReference type="Proteomes" id="UP001597197"/>
    </source>
</evidence>
<keyword evidence="6" id="KW-1185">Reference proteome</keyword>
<keyword evidence="3" id="KW-0472">Membrane</keyword>
<evidence type="ECO:0000256" key="1">
    <source>
        <dbReference type="ARBA" id="ARBA00022679"/>
    </source>
</evidence>
<dbReference type="InterPro" id="IPR048254">
    <property type="entry name" value="CDP_ALCOHOL_P_TRANSF_CS"/>
</dbReference>
<comment type="similarity">
    <text evidence="2">Belongs to the CDP-alcohol phosphatidyltransferase class-I family.</text>
</comment>
<feature type="transmembrane region" description="Helical" evidence="3">
    <location>
        <begin position="166"/>
        <end position="184"/>
    </location>
</feature>
<keyword evidence="3" id="KW-1133">Transmembrane helix</keyword>
<dbReference type="EMBL" id="JBHUFD010000003">
    <property type="protein sequence ID" value="MFD1872713.1"/>
    <property type="molecule type" value="Genomic_DNA"/>
</dbReference>
<comment type="caution">
    <text evidence="5">The sequence shown here is derived from an EMBL/GenBank/DDBJ whole genome shotgun (WGS) entry which is preliminary data.</text>
</comment>
<dbReference type="Gene3D" id="1.20.120.1760">
    <property type="match status" value="1"/>
</dbReference>
<reference evidence="6" key="1">
    <citation type="journal article" date="2019" name="Int. J. Syst. Evol. Microbiol.">
        <title>The Global Catalogue of Microorganisms (GCM) 10K type strain sequencing project: providing services to taxonomists for standard genome sequencing and annotation.</title>
        <authorList>
            <consortium name="The Broad Institute Genomics Platform"/>
            <consortium name="The Broad Institute Genome Sequencing Center for Infectious Disease"/>
            <person name="Wu L."/>
            <person name="Ma J."/>
        </authorList>
    </citation>
    <scope>NUCLEOTIDE SEQUENCE [LARGE SCALE GENOMIC DNA]</scope>
    <source>
        <strain evidence="6">CGMCC 1.15795</strain>
    </source>
</reference>
<protein>
    <submittedName>
        <fullName evidence="5">DUF4833 domain-containing protein</fullName>
    </submittedName>
</protein>
<gene>
    <name evidence="5" type="ORF">ACFSDX_09740</name>
</gene>
<dbReference type="RefSeq" id="WP_382313166.1">
    <property type="nucleotide sequence ID" value="NZ_JBHUFD010000003.1"/>
</dbReference>
<dbReference type="InterPro" id="IPR043130">
    <property type="entry name" value="CDP-OH_PTrfase_TM_dom"/>
</dbReference>
<evidence type="ECO:0000256" key="2">
    <source>
        <dbReference type="RuleBase" id="RU003750"/>
    </source>
</evidence>
<organism evidence="5 6">
    <name type="scientific">Hymenobacter bucti</name>
    <dbReference type="NCBI Taxonomy" id="1844114"/>
    <lineage>
        <taxon>Bacteria</taxon>
        <taxon>Pseudomonadati</taxon>
        <taxon>Bacteroidota</taxon>
        <taxon>Cytophagia</taxon>
        <taxon>Cytophagales</taxon>
        <taxon>Hymenobacteraceae</taxon>
        <taxon>Hymenobacter</taxon>
    </lineage>
</organism>
<keyword evidence="1 2" id="KW-0808">Transferase</keyword>
<feature type="transmembrane region" description="Helical" evidence="3">
    <location>
        <begin position="126"/>
        <end position="146"/>
    </location>
</feature>
<sequence length="434" mass="47329">MNFATIRAALQAGIYKVINPFVRLLIKLGFTPNAVTLTGLLLNIGVAVVFIMGGEEGNRGDLRYVGWGGALILFAGLFDMLDGQVARLGNMKSTYGALFDSVLDRYSELFTFLGICYYLVAHHYLLGSLFTFIALIGSMMVSYTRARAEGLGVESKGGLMQRPERVVLLGVSALACGLSSAFIGGDYKLFVPGVPFHVFETMSILTLPITVLAVLANITAVSRLLQAGKALDAKDAAEAQAAPVPAPVQIPARSSVAAKVLAIGLFFCGLPLAQASAPGLVFPVPTGIVNQLFYLQRDPNINTVIYQLNVNNAGKLDEDEPVHVFWIRYGEHGEHKDLNFIQRKFAYGLSAKKVAADRYVLKFAAYDKVPFYLQKTSADNAFHVVTVINNKQIVINRVYLRIEGGTFWVPNVKYIEVKGWNAATREPVVERLSV</sequence>
<feature type="domain" description="DUF4833" evidence="4">
    <location>
        <begin position="293"/>
        <end position="431"/>
    </location>
</feature>
<evidence type="ECO:0000256" key="3">
    <source>
        <dbReference type="SAM" id="Phobius"/>
    </source>
</evidence>
<dbReference type="Proteomes" id="UP001597197">
    <property type="component" value="Unassembled WGS sequence"/>
</dbReference>
<dbReference type="Pfam" id="PF01066">
    <property type="entry name" value="CDP-OH_P_transf"/>
    <property type="match status" value="1"/>
</dbReference>
<dbReference type="Pfam" id="PF16117">
    <property type="entry name" value="DUF4833"/>
    <property type="match status" value="1"/>
</dbReference>
<dbReference type="InterPro" id="IPR000462">
    <property type="entry name" value="CDP-OH_P_trans"/>
</dbReference>
<dbReference type="PROSITE" id="PS00379">
    <property type="entry name" value="CDP_ALCOHOL_P_TRANSF"/>
    <property type="match status" value="1"/>
</dbReference>
<dbReference type="InterPro" id="IPR032269">
    <property type="entry name" value="DUF4833"/>
</dbReference>